<dbReference type="CDD" id="cd00052">
    <property type="entry name" value="EH"/>
    <property type="match status" value="1"/>
</dbReference>
<reference evidence="2" key="1">
    <citation type="submission" date="2025-08" db="UniProtKB">
        <authorList>
            <consortium name="Ensembl"/>
        </authorList>
    </citation>
    <scope>IDENTIFICATION</scope>
</reference>
<evidence type="ECO:0000313" key="3">
    <source>
        <dbReference type="Proteomes" id="UP000694392"/>
    </source>
</evidence>
<dbReference type="InterPro" id="IPR000261">
    <property type="entry name" value="EH_dom"/>
</dbReference>
<accession>A0A8D0GTW8</accession>
<dbReference type="Ensembl" id="ENSSPUT00000012129.1">
    <property type="protein sequence ID" value="ENSSPUP00000011383.1"/>
    <property type="gene ID" value="ENSSPUG00000008741.1"/>
</dbReference>
<reference evidence="2" key="2">
    <citation type="submission" date="2025-09" db="UniProtKB">
        <authorList>
            <consortium name="Ensembl"/>
        </authorList>
    </citation>
    <scope>IDENTIFICATION</scope>
</reference>
<dbReference type="PROSITE" id="PS50031">
    <property type="entry name" value="EH"/>
    <property type="match status" value="1"/>
</dbReference>
<dbReference type="OMA" id="MAQIPIR"/>
<proteinExistence type="predicted"/>
<dbReference type="AlphaFoldDB" id="A0A8D0GTW8"/>
<evidence type="ECO:0000259" key="1">
    <source>
        <dbReference type="PROSITE" id="PS50031"/>
    </source>
</evidence>
<protein>
    <recommendedName>
        <fullName evidence="1">EH domain-containing protein</fullName>
    </recommendedName>
</protein>
<name>A0A8D0GTW8_SPHPU</name>
<organism evidence="2 3">
    <name type="scientific">Sphenodon punctatus</name>
    <name type="common">Tuatara</name>
    <name type="synonym">Hatteria punctata</name>
    <dbReference type="NCBI Taxonomy" id="8508"/>
    <lineage>
        <taxon>Eukaryota</taxon>
        <taxon>Metazoa</taxon>
        <taxon>Chordata</taxon>
        <taxon>Craniata</taxon>
        <taxon>Vertebrata</taxon>
        <taxon>Euteleostomi</taxon>
        <taxon>Lepidosauria</taxon>
        <taxon>Sphenodontia</taxon>
        <taxon>Sphenodontidae</taxon>
        <taxon>Sphenodon</taxon>
    </lineage>
</organism>
<dbReference type="InterPro" id="IPR011992">
    <property type="entry name" value="EF-hand-dom_pair"/>
</dbReference>
<dbReference type="GO" id="GO:0045296">
    <property type="term" value="F:cadherin binding"/>
    <property type="evidence" value="ECO:0007669"/>
    <property type="project" value="TreeGrafter"/>
</dbReference>
<sequence>MAALIPVSQQQQQQLSAGNPLYETYYKQVDPAYTGRIGASDASLFLKKSALSDVILGKIWDLADPEGKGYLDKQ</sequence>
<keyword evidence="3" id="KW-1185">Reference proteome</keyword>
<dbReference type="GO" id="GO:0006897">
    <property type="term" value="P:endocytosis"/>
    <property type="evidence" value="ECO:0007669"/>
    <property type="project" value="TreeGrafter"/>
</dbReference>
<dbReference type="PANTHER" id="PTHR11216">
    <property type="entry name" value="EH DOMAIN"/>
    <property type="match status" value="1"/>
</dbReference>
<dbReference type="Pfam" id="PF12763">
    <property type="entry name" value="EH"/>
    <property type="match status" value="1"/>
</dbReference>
<dbReference type="SUPFAM" id="SSF47473">
    <property type="entry name" value="EF-hand"/>
    <property type="match status" value="1"/>
</dbReference>
<dbReference type="GeneTree" id="ENSGT00940000155438"/>
<dbReference type="Gene3D" id="1.10.238.10">
    <property type="entry name" value="EF-hand"/>
    <property type="match status" value="1"/>
</dbReference>
<feature type="domain" description="EH" evidence="1">
    <location>
        <begin position="18"/>
        <end position="74"/>
    </location>
</feature>
<dbReference type="GO" id="GO:0016197">
    <property type="term" value="P:endosomal transport"/>
    <property type="evidence" value="ECO:0007669"/>
    <property type="project" value="TreeGrafter"/>
</dbReference>
<dbReference type="Proteomes" id="UP000694392">
    <property type="component" value="Unplaced"/>
</dbReference>
<dbReference type="GO" id="GO:0030132">
    <property type="term" value="C:clathrin coat of coated pit"/>
    <property type="evidence" value="ECO:0007669"/>
    <property type="project" value="TreeGrafter"/>
</dbReference>
<dbReference type="PANTHER" id="PTHR11216:SF69">
    <property type="entry name" value="EPIDERMAL GROWTH FACTOR RECEPTOR SUBSTRATE 15-LIKE 1"/>
    <property type="match status" value="1"/>
</dbReference>
<evidence type="ECO:0000313" key="2">
    <source>
        <dbReference type="Ensembl" id="ENSSPUP00000011383.1"/>
    </source>
</evidence>